<gene>
    <name evidence="1" type="ORF">TSUD_218530</name>
</gene>
<dbReference type="PANTHER" id="PTHR36617:SF5">
    <property type="entry name" value="OS05G0421675 PROTEIN"/>
    <property type="match status" value="1"/>
</dbReference>
<keyword evidence="2" id="KW-1185">Reference proteome</keyword>
<dbReference type="OrthoDB" id="1435349at2759"/>
<dbReference type="AlphaFoldDB" id="A0A2Z6MJ75"/>
<evidence type="ECO:0000313" key="1">
    <source>
        <dbReference type="EMBL" id="GAU32676.1"/>
    </source>
</evidence>
<protein>
    <recommendedName>
        <fullName evidence="3">Reverse transcriptase zinc-binding domain-containing protein</fullName>
    </recommendedName>
</protein>
<proteinExistence type="predicted"/>
<evidence type="ECO:0008006" key="3">
    <source>
        <dbReference type="Google" id="ProtNLM"/>
    </source>
</evidence>
<sequence>MGGASQDRKIAWVSWKKVCRPKSCGSLGIRDLRAVNLALLGKWRLRVITGGQGIWRDILVARYGSLFPSPHLGGCPNGFRGVSLWWKDVSLLGGVSVSRSEWFSGRVTKKVGNGSSTAFWFDPWLGGMPLKDRYHRLFVFSEQCLELVENIGSWAHVTQSPTPTLGVQDAWVWTLDTSGSYSVKSAYLALTGAEPALEQFTLLYGCGSHGLPQK</sequence>
<name>A0A2Z6MJ75_TRISU</name>
<organism evidence="1 2">
    <name type="scientific">Trifolium subterraneum</name>
    <name type="common">Subterranean clover</name>
    <dbReference type="NCBI Taxonomy" id="3900"/>
    <lineage>
        <taxon>Eukaryota</taxon>
        <taxon>Viridiplantae</taxon>
        <taxon>Streptophyta</taxon>
        <taxon>Embryophyta</taxon>
        <taxon>Tracheophyta</taxon>
        <taxon>Spermatophyta</taxon>
        <taxon>Magnoliopsida</taxon>
        <taxon>eudicotyledons</taxon>
        <taxon>Gunneridae</taxon>
        <taxon>Pentapetalae</taxon>
        <taxon>rosids</taxon>
        <taxon>fabids</taxon>
        <taxon>Fabales</taxon>
        <taxon>Fabaceae</taxon>
        <taxon>Papilionoideae</taxon>
        <taxon>50 kb inversion clade</taxon>
        <taxon>NPAAA clade</taxon>
        <taxon>Hologalegina</taxon>
        <taxon>IRL clade</taxon>
        <taxon>Trifolieae</taxon>
        <taxon>Trifolium</taxon>
    </lineage>
</organism>
<accession>A0A2Z6MJ75</accession>
<dbReference type="Proteomes" id="UP000242715">
    <property type="component" value="Unassembled WGS sequence"/>
</dbReference>
<dbReference type="PANTHER" id="PTHR36617">
    <property type="entry name" value="PROTEIN, PUTATIVE-RELATED"/>
    <property type="match status" value="1"/>
</dbReference>
<reference evidence="2" key="1">
    <citation type="journal article" date="2017" name="Front. Plant Sci.">
        <title>Climate Clever Clovers: New Paradigm to Reduce the Environmental Footprint of Ruminants by Breeding Low Methanogenic Forages Utilizing Haplotype Variation.</title>
        <authorList>
            <person name="Kaur P."/>
            <person name="Appels R."/>
            <person name="Bayer P.E."/>
            <person name="Keeble-Gagnere G."/>
            <person name="Wang J."/>
            <person name="Hirakawa H."/>
            <person name="Shirasawa K."/>
            <person name="Vercoe P."/>
            <person name="Stefanova K."/>
            <person name="Durmic Z."/>
            <person name="Nichols P."/>
            <person name="Revell C."/>
            <person name="Isobe S.N."/>
            <person name="Edwards D."/>
            <person name="Erskine W."/>
        </authorList>
    </citation>
    <scope>NUCLEOTIDE SEQUENCE [LARGE SCALE GENOMIC DNA]</scope>
    <source>
        <strain evidence="2">cv. Daliak</strain>
    </source>
</reference>
<evidence type="ECO:0000313" key="2">
    <source>
        <dbReference type="Proteomes" id="UP000242715"/>
    </source>
</evidence>
<dbReference type="EMBL" id="DF973501">
    <property type="protein sequence ID" value="GAU32676.1"/>
    <property type="molecule type" value="Genomic_DNA"/>
</dbReference>